<dbReference type="EMBL" id="ASHM01084642">
    <property type="protein sequence ID" value="PNX61192.1"/>
    <property type="molecule type" value="Genomic_DNA"/>
</dbReference>
<dbReference type="GO" id="GO:0003677">
    <property type="term" value="F:DNA binding"/>
    <property type="evidence" value="ECO:0007669"/>
    <property type="project" value="UniProtKB-KW"/>
</dbReference>
<reference evidence="7 8" key="2">
    <citation type="journal article" date="2017" name="Front. Plant Sci.">
        <title>Gene Classification and Mining of Molecular Markers Useful in Red Clover (Trifolium pratense) Breeding.</title>
        <authorList>
            <person name="Istvanek J."/>
            <person name="Dluhosova J."/>
            <person name="Dluhos P."/>
            <person name="Patkova L."/>
            <person name="Nedelnik J."/>
            <person name="Repkova J."/>
        </authorList>
    </citation>
    <scope>NUCLEOTIDE SEQUENCE [LARGE SCALE GENOMIC DNA]</scope>
    <source>
        <strain evidence="8">cv. Tatra</strain>
        <tissue evidence="7">Young leaves</tissue>
    </source>
</reference>
<dbReference type="GO" id="GO:0005634">
    <property type="term" value="C:nucleus"/>
    <property type="evidence" value="ECO:0007669"/>
    <property type="project" value="UniProtKB-SubCell"/>
</dbReference>
<reference evidence="7 8" key="1">
    <citation type="journal article" date="2014" name="Am. J. Bot.">
        <title>Genome assembly and annotation for red clover (Trifolium pratense; Fabaceae).</title>
        <authorList>
            <person name="Istvanek J."/>
            <person name="Jaros M."/>
            <person name="Krenek A."/>
            <person name="Repkova J."/>
        </authorList>
    </citation>
    <scope>NUCLEOTIDE SEQUENCE [LARGE SCALE GENOMIC DNA]</scope>
    <source>
        <strain evidence="8">cv. Tatra</strain>
        <tissue evidence="7">Young leaves</tissue>
    </source>
</reference>
<keyword evidence="5" id="KW-0539">Nucleus</keyword>
<evidence type="ECO:0000313" key="7">
    <source>
        <dbReference type="EMBL" id="PNX63189.1"/>
    </source>
</evidence>
<evidence type="ECO:0000256" key="2">
    <source>
        <dbReference type="ARBA" id="ARBA00023015"/>
    </source>
</evidence>
<dbReference type="PANTHER" id="PTHR34269:SF11">
    <property type="entry name" value="B3 DOMAIN PROTEIN"/>
    <property type="match status" value="1"/>
</dbReference>
<dbReference type="Proteomes" id="UP000236291">
    <property type="component" value="Unassembled WGS sequence"/>
</dbReference>
<evidence type="ECO:0000256" key="3">
    <source>
        <dbReference type="ARBA" id="ARBA00023125"/>
    </source>
</evidence>
<accession>A0A2K3KA96</accession>
<dbReference type="PANTHER" id="PTHR34269">
    <property type="entry name" value="TRANSCRIPTION FACTOR B3-DOMAIN FAMILY-RELATED"/>
    <property type="match status" value="1"/>
</dbReference>
<evidence type="ECO:0000313" key="6">
    <source>
        <dbReference type="EMBL" id="PNX61192.1"/>
    </source>
</evidence>
<evidence type="ECO:0000256" key="4">
    <source>
        <dbReference type="ARBA" id="ARBA00023163"/>
    </source>
</evidence>
<comment type="caution">
    <text evidence="7">The sequence shown here is derived from an EMBL/GenBank/DDBJ whole genome shotgun (WGS) entry which is preliminary data.</text>
</comment>
<dbReference type="InterPro" id="IPR015300">
    <property type="entry name" value="DNA-bd_pseudobarrel_sf"/>
</dbReference>
<comment type="subcellular location">
    <subcellularLocation>
        <location evidence="1">Nucleus</location>
    </subcellularLocation>
</comment>
<keyword evidence="3" id="KW-0238">DNA-binding</keyword>
<evidence type="ECO:0000313" key="8">
    <source>
        <dbReference type="Proteomes" id="UP000236291"/>
    </source>
</evidence>
<evidence type="ECO:0000256" key="1">
    <source>
        <dbReference type="ARBA" id="ARBA00004123"/>
    </source>
</evidence>
<dbReference type="EMBL" id="ASHM01089688">
    <property type="protein sequence ID" value="PNX63189.1"/>
    <property type="molecule type" value="Genomic_DNA"/>
</dbReference>
<evidence type="ECO:0000256" key="5">
    <source>
        <dbReference type="ARBA" id="ARBA00023242"/>
    </source>
</evidence>
<dbReference type="InterPro" id="IPR051442">
    <property type="entry name" value="B3_domain"/>
</dbReference>
<organism evidence="7 8">
    <name type="scientific">Trifolium pratense</name>
    <name type="common">Red clover</name>
    <dbReference type="NCBI Taxonomy" id="57577"/>
    <lineage>
        <taxon>Eukaryota</taxon>
        <taxon>Viridiplantae</taxon>
        <taxon>Streptophyta</taxon>
        <taxon>Embryophyta</taxon>
        <taxon>Tracheophyta</taxon>
        <taxon>Spermatophyta</taxon>
        <taxon>Magnoliopsida</taxon>
        <taxon>eudicotyledons</taxon>
        <taxon>Gunneridae</taxon>
        <taxon>Pentapetalae</taxon>
        <taxon>rosids</taxon>
        <taxon>fabids</taxon>
        <taxon>Fabales</taxon>
        <taxon>Fabaceae</taxon>
        <taxon>Papilionoideae</taxon>
        <taxon>50 kb inversion clade</taxon>
        <taxon>NPAAA clade</taxon>
        <taxon>Hologalegina</taxon>
        <taxon>IRL clade</taxon>
        <taxon>Trifolieae</taxon>
        <taxon>Trifolium</taxon>
    </lineage>
</organism>
<dbReference type="Gene3D" id="2.40.330.10">
    <property type="entry name" value="DNA-binding pseudobarrel domain"/>
    <property type="match status" value="1"/>
</dbReference>
<proteinExistence type="predicted"/>
<name>A0A2K3KA96_TRIPR</name>
<protein>
    <submittedName>
        <fullName evidence="6">B3 domain-containing protein</fullName>
    </submittedName>
</protein>
<gene>
    <name evidence="6" type="ORF">L195_g052327</name>
    <name evidence="7" type="ORF">L195_g053379</name>
</gene>
<sequence length="156" mass="17500">MKLSRKGGGVIQNERCVWRCEVCSCSNVCLHLSLTPCCPLPCTTTTRNEKESTKKRRLVQQENSSSRKMACNVKISWGIEKVLPESDFLRVTCRLLVGKKCVEAFDVPIFGGDDVETGVNVKTRDYDTHSVHSLVFKKCSSGSYGFGRNWMKVEEG</sequence>
<dbReference type="AlphaFoldDB" id="A0A2K3KA96"/>
<keyword evidence="4" id="KW-0804">Transcription</keyword>
<keyword evidence="2" id="KW-0805">Transcription regulation</keyword>